<dbReference type="InterPro" id="IPR036236">
    <property type="entry name" value="Znf_C2H2_sf"/>
</dbReference>
<evidence type="ECO:0000313" key="4">
    <source>
        <dbReference type="EMBL" id="KAK1659338.1"/>
    </source>
</evidence>
<name>A0AAJ0AA37_9PEZI</name>
<dbReference type="GeneID" id="85457482"/>
<evidence type="ECO:0000256" key="1">
    <source>
        <dbReference type="PROSITE-ProRule" id="PRU00042"/>
    </source>
</evidence>
<dbReference type="PANTHER" id="PTHR37535:SF3">
    <property type="entry name" value="FLUG DOMAIN-CONTAINING PROTEIN"/>
    <property type="match status" value="1"/>
</dbReference>
<dbReference type="InterPro" id="IPR021842">
    <property type="entry name" value="DUF3435"/>
</dbReference>
<reference evidence="4" key="1">
    <citation type="submission" date="2021-06" db="EMBL/GenBank/DDBJ databases">
        <title>Comparative genomics, transcriptomics and evolutionary studies reveal genomic signatures of adaptation to plant cell wall in hemibiotrophic fungi.</title>
        <authorList>
            <consortium name="DOE Joint Genome Institute"/>
            <person name="Baroncelli R."/>
            <person name="Diaz J.F."/>
            <person name="Benocci T."/>
            <person name="Peng M."/>
            <person name="Battaglia E."/>
            <person name="Haridas S."/>
            <person name="Andreopoulos W."/>
            <person name="Labutti K."/>
            <person name="Pangilinan J."/>
            <person name="Floch G.L."/>
            <person name="Makela M.R."/>
            <person name="Henrissat B."/>
            <person name="Grigoriev I.V."/>
            <person name="Crouch J.A."/>
            <person name="De Vries R.P."/>
            <person name="Sukno S.A."/>
            <person name="Thon M.R."/>
        </authorList>
    </citation>
    <scope>NUCLEOTIDE SEQUENCE</scope>
    <source>
        <strain evidence="4">CBS 193.32</strain>
    </source>
</reference>
<dbReference type="SUPFAM" id="SSF57667">
    <property type="entry name" value="beta-beta-alpha zinc fingers"/>
    <property type="match status" value="1"/>
</dbReference>
<dbReference type="EMBL" id="JAHMHR010000062">
    <property type="protein sequence ID" value="KAK1659338.1"/>
    <property type="molecule type" value="Genomic_DNA"/>
</dbReference>
<evidence type="ECO:0000259" key="3">
    <source>
        <dbReference type="PROSITE" id="PS50157"/>
    </source>
</evidence>
<dbReference type="PANTHER" id="PTHR37535">
    <property type="entry name" value="FLUG DOMAIN PROTEIN"/>
    <property type="match status" value="1"/>
</dbReference>
<feature type="region of interest" description="Disordered" evidence="2">
    <location>
        <begin position="910"/>
        <end position="934"/>
    </location>
</feature>
<proteinExistence type="predicted"/>
<gene>
    <name evidence="4" type="ORF">BDP55DRAFT_637080</name>
</gene>
<keyword evidence="1" id="KW-0479">Metal-binding</keyword>
<keyword evidence="5" id="KW-1185">Reference proteome</keyword>
<feature type="region of interest" description="Disordered" evidence="2">
    <location>
        <begin position="1"/>
        <end position="20"/>
    </location>
</feature>
<evidence type="ECO:0000313" key="5">
    <source>
        <dbReference type="Proteomes" id="UP001224890"/>
    </source>
</evidence>
<evidence type="ECO:0000256" key="2">
    <source>
        <dbReference type="SAM" id="MobiDB-lite"/>
    </source>
</evidence>
<organism evidence="4 5">
    <name type="scientific">Colletotrichum godetiae</name>
    <dbReference type="NCBI Taxonomy" id="1209918"/>
    <lineage>
        <taxon>Eukaryota</taxon>
        <taxon>Fungi</taxon>
        <taxon>Dikarya</taxon>
        <taxon>Ascomycota</taxon>
        <taxon>Pezizomycotina</taxon>
        <taxon>Sordariomycetes</taxon>
        <taxon>Hypocreomycetidae</taxon>
        <taxon>Glomerellales</taxon>
        <taxon>Glomerellaceae</taxon>
        <taxon>Colletotrichum</taxon>
        <taxon>Colletotrichum acutatum species complex</taxon>
    </lineage>
</organism>
<keyword evidence="1" id="KW-0863">Zinc-finger</keyword>
<dbReference type="AlphaFoldDB" id="A0AAJ0AA37"/>
<comment type="caution">
    <text evidence="4">The sequence shown here is derived from an EMBL/GenBank/DDBJ whole genome shotgun (WGS) entry which is preliminary data.</text>
</comment>
<dbReference type="Pfam" id="PF11917">
    <property type="entry name" value="DUF3435"/>
    <property type="match status" value="1"/>
</dbReference>
<accession>A0AAJ0AA37</accession>
<dbReference type="PROSITE" id="PS00028">
    <property type="entry name" value="ZINC_FINGER_C2H2_1"/>
    <property type="match status" value="2"/>
</dbReference>
<sequence length="951" mass="108571">MADLSTDFGETLIAGPEPGSDQDELYEMFCEEFSAPHEEVELFPEDLESRRNAFREMQAAYLQSPLPDRRKLSKKAQSAQDKAWRAWVEFVTEDAGQDPERVIIDFCLDSKLADSVCQAFIESYVRRSARPCLTLGKQEAVNVRLVKSANSVLDLWDNLVGAAERGVLQEKRWKDPANPAWKLMYHKKDEFANKYNLERRQTFVKKEATIDDILTFIDTLWTRASDIPCSAATRLAVHTTVLLDSLGGWRLGTLMNFKYRDIEMAVVRDPEDHERTALTATINVEQNKRQANKAQTSQDDIISFTVLSVPCEKVCILRALVARALFDDAFDPAFDSFESLLARPNLEDADYARLHWREEILDEPIIPIQYGCFWKIWQRVLFVMGCREGLRPYAMRVGAGGRLDGPLTPALRNYILSNTSRVYEKSYQPRHIRENLARVAYGDLAGQSDALHTILRNATFTRDEKAPLYPTERDLDVFEKRNDVQKRRKEYRAAVTLHGAGSVQAKRMGARVWDLIEALSALTVKVRRAKYFKEADRRRVQGLSTTDLRVTPAEDPHRKSEHSRFTSGIAAKIGSYLRDEDADIKFNSTTFVNHLLAFLADRDLPGSSQVAQVLKTTSQPKKGRPGHTEIEKTGKCLLCSRHYSRRSNLTRHYKVVHSRQFSKPFSCPSCHQIGQKYQVRDEADWSSHVTRCHGEENAPHLISRSPNEQKMVRCLICRSWLSGTHNLTKHTREIHQKAGGLFDEPFCCPECHRSGQQVLITDRADWSQHMKWTHGTREQEEPPSSNQRRVCLICGESFTSSRFLDHFIQVHVRKQKIFASSFHCPSCKCQGRDVEIVGYGGWVQHAAEPHEGLGEITSPFRVQTNKRQASDVDRADALMERPVESKRPRMENVADASWSVAWEQLSSLEPTESAVPEMPARYSTSPPELPIDPLLYQQDDTIPASMERYVP</sequence>
<dbReference type="InterPro" id="IPR013087">
    <property type="entry name" value="Znf_C2H2_type"/>
</dbReference>
<dbReference type="Gene3D" id="3.30.160.60">
    <property type="entry name" value="Classic Zinc Finger"/>
    <property type="match status" value="2"/>
</dbReference>
<keyword evidence="1" id="KW-0862">Zinc</keyword>
<feature type="domain" description="C2H2-type" evidence="3">
    <location>
        <begin position="634"/>
        <end position="662"/>
    </location>
</feature>
<dbReference type="GO" id="GO:0008270">
    <property type="term" value="F:zinc ion binding"/>
    <property type="evidence" value="ECO:0007669"/>
    <property type="project" value="UniProtKB-KW"/>
</dbReference>
<dbReference type="SMART" id="SM00355">
    <property type="entry name" value="ZnF_C2H2"/>
    <property type="match status" value="5"/>
</dbReference>
<dbReference type="RefSeq" id="XP_060424102.1">
    <property type="nucleotide sequence ID" value="XM_060572956.1"/>
</dbReference>
<protein>
    <recommendedName>
        <fullName evidence="3">C2H2-type domain-containing protein</fullName>
    </recommendedName>
</protein>
<dbReference type="Proteomes" id="UP001224890">
    <property type="component" value="Unassembled WGS sequence"/>
</dbReference>
<dbReference type="PROSITE" id="PS50157">
    <property type="entry name" value="ZINC_FINGER_C2H2_2"/>
    <property type="match status" value="1"/>
</dbReference>